<dbReference type="Gene3D" id="1.20.5.1930">
    <property type="match status" value="1"/>
</dbReference>
<reference evidence="6" key="1">
    <citation type="submission" date="2023-03" db="EMBL/GenBank/DDBJ databases">
        <authorList>
            <person name="Cleenwerck I."/>
        </authorList>
    </citation>
    <scope>NUCLEOTIDE SEQUENCE</scope>
    <source>
        <strain evidence="6">LMG 32879</strain>
    </source>
</reference>
<accession>A0AA35Y386</accession>
<dbReference type="PANTHER" id="PTHR24421">
    <property type="entry name" value="NITRATE/NITRITE SENSOR PROTEIN NARX-RELATED"/>
    <property type="match status" value="1"/>
</dbReference>
<proteinExistence type="predicted"/>
<protein>
    <submittedName>
        <fullName evidence="6">Sensor histidine kinase</fullName>
    </submittedName>
</protein>
<keyword evidence="4" id="KW-1133">Transmembrane helix</keyword>
<dbReference type="GO" id="GO:0046983">
    <property type="term" value="F:protein dimerization activity"/>
    <property type="evidence" value="ECO:0007669"/>
    <property type="project" value="InterPro"/>
</dbReference>
<comment type="caution">
    <text evidence="6">The sequence shown here is derived from an EMBL/GenBank/DDBJ whole genome shotgun (WGS) entry which is preliminary data.</text>
</comment>
<feature type="transmembrane region" description="Helical" evidence="4">
    <location>
        <begin position="100"/>
        <end position="118"/>
    </location>
</feature>
<dbReference type="SUPFAM" id="SSF55874">
    <property type="entry name" value="ATPase domain of HSP90 chaperone/DNA topoisomerase II/histidine kinase"/>
    <property type="match status" value="1"/>
</dbReference>
<sequence>MDRARLGSLRYRIAHLVYLVIYPIPWFFDGVHTIDVVGSLAGLISFLALYFSHNPLRPRLWQGVAIAAIAFAMSPFHAIWPVIFIYAAATIAGTTPRRRAQAAFGFLLLALAIFCWLSGRHWPDIVFGATFGFASFMGTSLMNDLAVRHAQLLEAQGEVRALAASNERERIARDIHDLLGHSLTVIAVKAELAERIAPTHPERAQTEVHEIAETARQALREVRAAVRGMHGASLPHEVERARSALASAGIALHNEGSADGISPSQDGVLAMALREAVTNVIRHSGAANCYIHLFTDKTGVAMMAVEDDGQADIPFARRPSIAEGTGLRGMRSRLAAAGGMLDIRHGTKGLRVTATLKAS</sequence>
<evidence type="ECO:0000313" key="6">
    <source>
        <dbReference type="EMBL" id="CAI9120586.1"/>
    </source>
</evidence>
<feature type="domain" description="Signal transduction histidine kinase subgroup 3 dimerisation and phosphoacceptor" evidence="5">
    <location>
        <begin position="167"/>
        <end position="231"/>
    </location>
</feature>
<evidence type="ECO:0000256" key="3">
    <source>
        <dbReference type="ARBA" id="ARBA00023012"/>
    </source>
</evidence>
<feature type="transmembrane region" description="Helical" evidence="4">
    <location>
        <begin position="12"/>
        <end position="28"/>
    </location>
</feature>
<keyword evidence="4" id="KW-0812">Transmembrane</keyword>
<dbReference type="InterPro" id="IPR050482">
    <property type="entry name" value="Sensor_HK_TwoCompSys"/>
</dbReference>
<keyword evidence="1" id="KW-0808">Transferase</keyword>
<gene>
    <name evidence="6" type="ORF">LMG32879_001419</name>
</gene>
<dbReference type="Proteomes" id="UP001176960">
    <property type="component" value="Unassembled WGS sequence"/>
</dbReference>
<keyword evidence="2 6" id="KW-0418">Kinase</keyword>
<dbReference type="InterPro" id="IPR011712">
    <property type="entry name" value="Sig_transdc_His_kin_sub3_dim/P"/>
</dbReference>
<evidence type="ECO:0000256" key="4">
    <source>
        <dbReference type="SAM" id="Phobius"/>
    </source>
</evidence>
<dbReference type="RefSeq" id="WP_289841253.1">
    <property type="nucleotide sequence ID" value="NZ_CATKSH010000007.1"/>
</dbReference>
<evidence type="ECO:0000256" key="2">
    <source>
        <dbReference type="ARBA" id="ARBA00022777"/>
    </source>
</evidence>
<dbReference type="Pfam" id="PF07730">
    <property type="entry name" value="HisKA_3"/>
    <property type="match status" value="1"/>
</dbReference>
<feature type="transmembrane region" description="Helical" evidence="4">
    <location>
        <begin position="125"/>
        <end position="142"/>
    </location>
</feature>
<keyword evidence="7" id="KW-1185">Reference proteome</keyword>
<dbReference type="AlphaFoldDB" id="A0AA35Y386"/>
<evidence type="ECO:0000256" key="1">
    <source>
        <dbReference type="ARBA" id="ARBA00022679"/>
    </source>
</evidence>
<dbReference type="EMBL" id="CATKSH010000007">
    <property type="protein sequence ID" value="CAI9120586.1"/>
    <property type="molecule type" value="Genomic_DNA"/>
</dbReference>
<organism evidence="6 7">
    <name type="scientific">Brytella acorum</name>
    <dbReference type="NCBI Taxonomy" id="2959299"/>
    <lineage>
        <taxon>Bacteria</taxon>
        <taxon>Pseudomonadati</taxon>
        <taxon>Pseudomonadota</taxon>
        <taxon>Alphaproteobacteria</taxon>
        <taxon>Acetobacterales</taxon>
        <taxon>Acetobacteraceae</taxon>
        <taxon>Brytella</taxon>
    </lineage>
</organism>
<dbReference type="PANTHER" id="PTHR24421:SF63">
    <property type="entry name" value="SENSOR HISTIDINE KINASE DESK"/>
    <property type="match status" value="1"/>
</dbReference>
<evidence type="ECO:0000313" key="7">
    <source>
        <dbReference type="Proteomes" id="UP001176960"/>
    </source>
</evidence>
<name>A0AA35Y386_9PROT</name>
<dbReference type="GO" id="GO:0000155">
    <property type="term" value="F:phosphorelay sensor kinase activity"/>
    <property type="evidence" value="ECO:0007669"/>
    <property type="project" value="InterPro"/>
</dbReference>
<dbReference type="Gene3D" id="3.30.565.10">
    <property type="entry name" value="Histidine kinase-like ATPase, C-terminal domain"/>
    <property type="match status" value="1"/>
</dbReference>
<keyword evidence="4" id="KW-0472">Membrane</keyword>
<dbReference type="GO" id="GO:0016020">
    <property type="term" value="C:membrane"/>
    <property type="evidence" value="ECO:0007669"/>
    <property type="project" value="InterPro"/>
</dbReference>
<evidence type="ECO:0000259" key="5">
    <source>
        <dbReference type="Pfam" id="PF07730"/>
    </source>
</evidence>
<dbReference type="CDD" id="cd16917">
    <property type="entry name" value="HATPase_UhpB-NarQ-NarX-like"/>
    <property type="match status" value="1"/>
</dbReference>
<feature type="transmembrane region" description="Helical" evidence="4">
    <location>
        <begin position="34"/>
        <end position="52"/>
    </location>
</feature>
<dbReference type="InterPro" id="IPR036890">
    <property type="entry name" value="HATPase_C_sf"/>
</dbReference>
<feature type="transmembrane region" description="Helical" evidence="4">
    <location>
        <begin position="64"/>
        <end position="88"/>
    </location>
</feature>
<keyword evidence="3" id="KW-0902">Two-component regulatory system</keyword>